<organism evidence="1 2">
    <name type="scientific">Elysia marginata</name>
    <dbReference type="NCBI Taxonomy" id="1093978"/>
    <lineage>
        <taxon>Eukaryota</taxon>
        <taxon>Metazoa</taxon>
        <taxon>Spiralia</taxon>
        <taxon>Lophotrochozoa</taxon>
        <taxon>Mollusca</taxon>
        <taxon>Gastropoda</taxon>
        <taxon>Heterobranchia</taxon>
        <taxon>Euthyneura</taxon>
        <taxon>Panpulmonata</taxon>
        <taxon>Sacoglossa</taxon>
        <taxon>Placobranchoidea</taxon>
        <taxon>Plakobranchidae</taxon>
        <taxon>Elysia</taxon>
    </lineage>
</organism>
<gene>
    <name evidence="1" type="ORF">ElyMa_004708200</name>
</gene>
<name>A0AAV4IAI3_9GAST</name>
<comment type="caution">
    <text evidence="1">The sequence shown here is derived from an EMBL/GenBank/DDBJ whole genome shotgun (WGS) entry which is preliminary data.</text>
</comment>
<evidence type="ECO:0000313" key="2">
    <source>
        <dbReference type="Proteomes" id="UP000762676"/>
    </source>
</evidence>
<evidence type="ECO:0000313" key="1">
    <source>
        <dbReference type="EMBL" id="GFS06502.1"/>
    </source>
</evidence>
<dbReference type="AlphaFoldDB" id="A0AAV4IAI3"/>
<proteinExistence type="predicted"/>
<sequence>MAWSGIEPATSRSRVRRANHSATLPLYRCHCLTMWVLLRHALSQPVRMRKVSNVKRGENFETYLASGYLHWHYKSTFSPALKRFQTSY</sequence>
<dbReference type="Proteomes" id="UP000762676">
    <property type="component" value="Unassembled WGS sequence"/>
</dbReference>
<protein>
    <submittedName>
        <fullName evidence="1">Uncharacterized protein</fullName>
    </submittedName>
</protein>
<keyword evidence="2" id="KW-1185">Reference proteome</keyword>
<dbReference type="EMBL" id="BMAT01009447">
    <property type="protein sequence ID" value="GFS06502.1"/>
    <property type="molecule type" value="Genomic_DNA"/>
</dbReference>
<accession>A0AAV4IAI3</accession>
<reference evidence="1 2" key="1">
    <citation type="journal article" date="2021" name="Elife">
        <title>Chloroplast acquisition without the gene transfer in kleptoplastic sea slugs, Plakobranchus ocellatus.</title>
        <authorList>
            <person name="Maeda T."/>
            <person name="Takahashi S."/>
            <person name="Yoshida T."/>
            <person name="Shimamura S."/>
            <person name="Takaki Y."/>
            <person name="Nagai Y."/>
            <person name="Toyoda A."/>
            <person name="Suzuki Y."/>
            <person name="Arimoto A."/>
            <person name="Ishii H."/>
            <person name="Satoh N."/>
            <person name="Nishiyama T."/>
            <person name="Hasebe M."/>
            <person name="Maruyama T."/>
            <person name="Minagawa J."/>
            <person name="Obokata J."/>
            <person name="Shigenobu S."/>
        </authorList>
    </citation>
    <scope>NUCLEOTIDE SEQUENCE [LARGE SCALE GENOMIC DNA]</scope>
</reference>